<dbReference type="KEGG" id="cok:COCCU_05685"/>
<dbReference type="InterPro" id="IPR001453">
    <property type="entry name" value="MoaB/Mog_dom"/>
</dbReference>
<dbReference type="InterPro" id="IPR036425">
    <property type="entry name" value="MoaB/Mog-like_dom_sf"/>
</dbReference>
<keyword evidence="10" id="KW-1185">Reference proteome</keyword>
<keyword evidence="7 9" id="KW-0808">Transferase</keyword>
<keyword evidence="4 7" id="KW-0500">Molybdenum</keyword>
<dbReference type="SMART" id="SM00852">
    <property type="entry name" value="MoCF_biosynth"/>
    <property type="match status" value="1"/>
</dbReference>
<evidence type="ECO:0000256" key="7">
    <source>
        <dbReference type="RuleBase" id="RU365090"/>
    </source>
</evidence>
<dbReference type="InterPro" id="IPR036135">
    <property type="entry name" value="MoeA_linker/N_sf"/>
</dbReference>
<dbReference type="GO" id="GO:0046872">
    <property type="term" value="F:metal ion binding"/>
    <property type="evidence" value="ECO:0007669"/>
    <property type="project" value="UniProtKB-UniRule"/>
</dbReference>
<dbReference type="CDD" id="cd00887">
    <property type="entry name" value="MoeA"/>
    <property type="match status" value="1"/>
</dbReference>
<evidence type="ECO:0000313" key="10">
    <source>
        <dbReference type="Proteomes" id="UP000424462"/>
    </source>
</evidence>
<dbReference type="GO" id="GO:0061599">
    <property type="term" value="F:molybdopterin molybdotransferase activity"/>
    <property type="evidence" value="ECO:0007669"/>
    <property type="project" value="UniProtKB-UniRule"/>
</dbReference>
<name>A0A6B8W3G9_9CORY</name>
<protein>
    <recommendedName>
        <fullName evidence="7">Molybdopterin molybdenumtransferase</fullName>
        <ecNumber evidence="7">2.10.1.1</ecNumber>
    </recommendedName>
</protein>
<dbReference type="Pfam" id="PF03454">
    <property type="entry name" value="MoeA_C"/>
    <property type="match status" value="1"/>
</dbReference>
<dbReference type="SUPFAM" id="SSF63867">
    <property type="entry name" value="MoeA C-terminal domain-like"/>
    <property type="match status" value="1"/>
</dbReference>
<comment type="pathway">
    <text evidence="2 7">Cofactor biosynthesis; molybdopterin biosynthesis.</text>
</comment>
<keyword evidence="7" id="KW-0460">Magnesium</keyword>
<dbReference type="Gene3D" id="2.170.190.11">
    <property type="entry name" value="Molybdopterin biosynthesis moea protein, domain 3"/>
    <property type="match status" value="1"/>
</dbReference>
<feature type="domain" description="MoaB/Mog" evidence="8">
    <location>
        <begin position="188"/>
        <end position="329"/>
    </location>
</feature>
<dbReference type="NCBIfam" id="NF045515">
    <property type="entry name" value="Glp_gephyrin"/>
    <property type="match status" value="1"/>
</dbReference>
<dbReference type="RefSeq" id="WP_156230616.1">
    <property type="nucleotide sequence ID" value="NZ_CP046455.1"/>
</dbReference>
<dbReference type="Proteomes" id="UP000424462">
    <property type="component" value="Chromosome"/>
</dbReference>
<dbReference type="GO" id="GO:0005829">
    <property type="term" value="C:cytosol"/>
    <property type="evidence" value="ECO:0007669"/>
    <property type="project" value="TreeGrafter"/>
</dbReference>
<evidence type="ECO:0000259" key="8">
    <source>
        <dbReference type="SMART" id="SM00852"/>
    </source>
</evidence>
<evidence type="ECO:0000256" key="1">
    <source>
        <dbReference type="ARBA" id="ARBA00002901"/>
    </source>
</evidence>
<comment type="cofactor">
    <cofactor evidence="7">
        <name>Mg(2+)</name>
        <dbReference type="ChEBI" id="CHEBI:18420"/>
    </cofactor>
</comment>
<gene>
    <name evidence="9" type="primary">moeA3</name>
    <name evidence="9" type="ORF">COCCU_05685</name>
</gene>
<dbReference type="NCBIfam" id="TIGR00177">
    <property type="entry name" value="molyb_syn"/>
    <property type="match status" value="1"/>
</dbReference>
<dbReference type="InterPro" id="IPR005111">
    <property type="entry name" value="MoeA_C_domain_IV"/>
</dbReference>
<dbReference type="PANTHER" id="PTHR10192:SF5">
    <property type="entry name" value="GEPHYRIN"/>
    <property type="match status" value="1"/>
</dbReference>
<dbReference type="Gene3D" id="3.40.980.10">
    <property type="entry name" value="MoaB/Mog-like domain"/>
    <property type="match status" value="1"/>
</dbReference>
<dbReference type="InterPro" id="IPR005110">
    <property type="entry name" value="MoeA_linker/N"/>
</dbReference>
<dbReference type="Pfam" id="PF00994">
    <property type="entry name" value="MoCF_biosynth"/>
    <property type="match status" value="1"/>
</dbReference>
<dbReference type="Gene3D" id="3.90.105.10">
    <property type="entry name" value="Molybdopterin biosynthesis moea protein, domain 2"/>
    <property type="match status" value="1"/>
</dbReference>
<dbReference type="Gene3D" id="2.40.340.10">
    <property type="entry name" value="MoeA, C-terminal, domain IV"/>
    <property type="match status" value="1"/>
</dbReference>
<comment type="catalytic activity">
    <reaction evidence="6">
        <text>adenylyl-molybdopterin + molybdate = Mo-molybdopterin + AMP + H(+)</text>
        <dbReference type="Rhea" id="RHEA:35047"/>
        <dbReference type="ChEBI" id="CHEBI:15378"/>
        <dbReference type="ChEBI" id="CHEBI:36264"/>
        <dbReference type="ChEBI" id="CHEBI:62727"/>
        <dbReference type="ChEBI" id="CHEBI:71302"/>
        <dbReference type="ChEBI" id="CHEBI:456215"/>
        <dbReference type="EC" id="2.10.1.1"/>
    </reaction>
</comment>
<dbReference type="EC" id="2.10.1.1" evidence="7"/>
<dbReference type="SUPFAM" id="SSF53218">
    <property type="entry name" value="Molybdenum cofactor biosynthesis proteins"/>
    <property type="match status" value="1"/>
</dbReference>
<dbReference type="AlphaFoldDB" id="A0A6B8W3G9"/>
<dbReference type="InterPro" id="IPR038987">
    <property type="entry name" value="MoeA-like"/>
</dbReference>
<evidence type="ECO:0000256" key="2">
    <source>
        <dbReference type="ARBA" id="ARBA00005046"/>
    </source>
</evidence>
<comment type="function">
    <text evidence="1 7">Catalyzes the insertion of molybdate into adenylated molybdopterin with the concomitant release of AMP.</text>
</comment>
<dbReference type="GO" id="GO:0006777">
    <property type="term" value="P:Mo-molybdopterin cofactor biosynthetic process"/>
    <property type="evidence" value="ECO:0007669"/>
    <property type="project" value="UniProtKB-UniRule"/>
</dbReference>
<dbReference type="EMBL" id="CP046455">
    <property type="protein sequence ID" value="QGU07081.1"/>
    <property type="molecule type" value="Genomic_DNA"/>
</dbReference>
<evidence type="ECO:0000256" key="3">
    <source>
        <dbReference type="ARBA" id="ARBA00010763"/>
    </source>
</evidence>
<evidence type="ECO:0000256" key="4">
    <source>
        <dbReference type="ARBA" id="ARBA00022505"/>
    </source>
</evidence>
<dbReference type="SUPFAM" id="SSF63882">
    <property type="entry name" value="MoeA N-terminal region -like"/>
    <property type="match status" value="1"/>
</dbReference>
<proteinExistence type="inferred from homology"/>
<evidence type="ECO:0000256" key="5">
    <source>
        <dbReference type="ARBA" id="ARBA00023150"/>
    </source>
</evidence>
<dbReference type="PANTHER" id="PTHR10192">
    <property type="entry name" value="MOLYBDOPTERIN BIOSYNTHESIS PROTEIN"/>
    <property type="match status" value="1"/>
</dbReference>
<keyword evidence="5 7" id="KW-0501">Molybdenum cofactor biosynthesis</keyword>
<accession>A0A6B8W3G9</accession>
<evidence type="ECO:0000256" key="6">
    <source>
        <dbReference type="ARBA" id="ARBA00047317"/>
    </source>
</evidence>
<dbReference type="Pfam" id="PF03453">
    <property type="entry name" value="MoeA_N"/>
    <property type="match status" value="1"/>
</dbReference>
<keyword evidence="7" id="KW-0479">Metal-binding</keyword>
<comment type="similarity">
    <text evidence="3 7">Belongs to the MoeA family.</text>
</comment>
<reference evidence="9 10" key="1">
    <citation type="submission" date="2019-11" db="EMBL/GenBank/DDBJ databases">
        <title>Complete genome sequence of Corynebacterium kalinowskii 1959, a novel Corynebacterium species isolated from soil of a small paddock in Vilsendorf, Germany.</title>
        <authorList>
            <person name="Schaffert L."/>
            <person name="Ruwe M."/>
            <person name="Milse J."/>
            <person name="Hanuschka K."/>
            <person name="Ortseifen V."/>
            <person name="Droste J."/>
            <person name="Brandt D."/>
            <person name="Schlueter L."/>
            <person name="Kutter Y."/>
            <person name="Vinke S."/>
            <person name="Viehoefer P."/>
            <person name="Jacob L."/>
            <person name="Luebke N.-C."/>
            <person name="Schulte-Berndt E."/>
            <person name="Hain C."/>
            <person name="Linder M."/>
            <person name="Schmidt P."/>
            <person name="Wollenschlaeger L."/>
            <person name="Luttermann T."/>
            <person name="Thieme E."/>
            <person name="Hassa J."/>
            <person name="Haak M."/>
            <person name="Wittchen M."/>
            <person name="Mentz A."/>
            <person name="Persicke M."/>
            <person name="Busche T."/>
            <person name="Ruckert C."/>
        </authorList>
    </citation>
    <scope>NUCLEOTIDE SEQUENCE [LARGE SCALE GENOMIC DNA]</scope>
    <source>
        <strain evidence="9 10">2039</strain>
    </source>
</reference>
<evidence type="ECO:0000313" key="9">
    <source>
        <dbReference type="EMBL" id="QGU07081.1"/>
    </source>
</evidence>
<dbReference type="InterPro" id="IPR036688">
    <property type="entry name" value="MoeA_C_domain_IV_sf"/>
</dbReference>
<dbReference type="UniPathway" id="UPA00344"/>
<organism evidence="9 10">
    <name type="scientific">Corynebacterium occultum</name>
    <dbReference type="NCBI Taxonomy" id="2675219"/>
    <lineage>
        <taxon>Bacteria</taxon>
        <taxon>Bacillati</taxon>
        <taxon>Actinomycetota</taxon>
        <taxon>Actinomycetes</taxon>
        <taxon>Mycobacteriales</taxon>
        <taxon>Corynebacteriaceae</taxon>
        <taxon>Corynebacterium</taxon>
    </lineage>
</organism>
<sequence>MNQPTRSIEEHLTAALALIPPPETQQVETTRAAGLVLAADTRAVLPVPPFGNSAVDGFLVRAGDLAGTGPWELPVAGDVPAGREALTLPEGQALRIMTGAPVGDPPAVDMRVIPVEETNIPRGPGPLPSTVVIAEGKHSRSHIRRRGEDTAPGEIVATAGSVIDPGTVAALVATGVTKVLAHPRPRVTVISSGDELVPAGEIPGPGQLPDSNLPMIAALLGEAGITDISTRHVADSLAQFRFQLDLASEDSDLVITSGGVSAGAFDVVREVAEDPTNEDSSMWFGPVAIQPGKPQGLGTWKGTPLICLPGNPVAAFVSFHIFIRPLLRHLAGDQVPWGLLERPAIPARPGAAFPLPGNRPLVVPVHVSWDQDGAVATPFTLSGKGSHRVASLSGVNGLVVLAPGAPAVSLTPEIAYPQAEQKIRVLLLR</sequence>